<proteinExistence type="predicted"/>
<dbReference type="EMBL" id="KL367567">
    <property type="protein sequence ID" value="KFD63748.1"/>
    <property type="molecule type" value="Genomic_DNA"/>
</dbReference>
<reference evidence="1 3" key="1">
    <citation type="journal article" date="2014" name="Nat. Genet.">
        <title>Genome and transcriptome of the porcine whipworm Trichuris suis.</title>
        <authorList>
            <person name="Jex A.R."/>
            <person name="Nejsum P."/>
            <person name="Schwarz E.M."/>
            <person name="Hu L."/>
            <person name="Young N.D."/>
            <person name="Hall R.S."/>
            <person name="Korhonen P.K."/>
            <person name="Liao S."/>
            <person name="Thamsborg S."/>
            <person name="Xia J."/>
            <person name="Xu P."/>
            <person name="Wang S."/>
            <person name="Scheerlinck J.P."/>
            <person name="Hofmann A."/>
            <person name="Sternberg P.W."/>
            <person name="Wang J."/>
            <person name="Gasser R.B."/>
        </authorList>
    </citation>
    <scope>NUCLEOTIDE SEQUENCE [LARGE SCALE GENOMIC DNA]</scope>
    <source>
        <strain evidence="2">DCEP-RM93F</strain>
        <strain evidence="1">DCEP-RM93M</strain>
    </source>
</reference>
<keyword evidence="3" id="KW-1185">Reference proteome</keyword>
<sequence>MVVDSKTGTVHSVDKSVFHYGASQFDGGTFLCEGDVARQFKLLCPVAAANLVCEVTNFNSKVACQGFAAWPCNTVEQWVACKRTIMFHRLN</sequence>
<evidence type="ECO:0000313" key="2">
    <source>
        <dbReference type="EMBL" id="KFD63748.1"/>
    </source>
</evidence>
<organism evidence="1 3">
    <name type="scientific">Trichuris suis</name>
    <name type="common">pig whipworm</name>
    <dbReference type="NCBI Taxonomy" id="68888"/>
    <lineage>
        <taxon>Eukaryota</taxon>
        <taxon>Metazoa</taxon>
        <taxon>Ecdysozoa</taxon>
        <taxon>Nematoda</taxon>
        <taxon>Enoplea</taxon>
        <taxon>Dorylaimia</taxon>
        <taxon>Trichinellida</taxon>
        <taxon>Trichuridae</taxon>
        <taxon>Trichuris</taxon>
    </lineage>
</organism>
<dbReference type="EMBL" id="KL363222">
    <property type="protein sequence ID" value="KFD52929.1"/>
    <property type="molecule type" value="Genomic_DNA"/>
</dbReference>
<name>A0A085M6T3_9BILA</name>
<gene>
    <name evidence="1" type="ORF">M513_06239</name>
    <name evidence="2" type="ORF">M514_06239</name>
</gene>
<dbReference type="Proteomes" id="UP000030758">
    <property type="component" value="Unassembled WGS sequence"/>
</dbReference>
<dbReference type="AlphaFoldDB" id="A0A085M6T3"/>
<accession>A0A085M6T3</accession>
<evidence type="ECO:0000313" key="1">
    <source>
        <dbReference type="EMBL" id="KFD52929.1"/>
    </source>
</evidence>
<dbReference type="Proteomes" id="UP000030764">
    <property type="component" value="Unassembled WGS sequence"/>
</dbReference>
<evidence type="ECO:0000313" key="3">
    <source>
        <dbReference type="Proteomes" id="UP000030764"/>
    </source>
</evidence>
<protein>
    <submittedName>
        <fullName evidence="1">Uncharacterized protein</fullName>
    </submittedName>
</protein>